<name>A0A0M1P446_9BACL</name>
<dbReference type="SUPFAM" id="SSF51905">
    <property type="entry name" value="FAD/NAD(P)-binding domain"/>
    <property type="match status" value="1"/>
</dbReference>
<sequence>MSRSQEELYDITIIGGGPAGLFAAFYAGLREMKTKIIEADSKLGGKVHVYPQKMIWDVGGMPPLTGRELIEQSIEQGLTFNPTVVLDQVVTNIEKDEDGSFLLTTATGSTHYSKTVIIAIGMGGVISHMKLEVPRASEFEDKNLYYKVLDVNDFRGKSLLISGGGPTSIDWGNDLSPIAKSITLIYRGDQMRGLEANRTKLINNGVEILYNTEIRELRGKDHITEVALYNNKKDEVFQIETDAVLVNHGYHKDNLLFSGEGKKVELELVDNFFIKSSSMGHSDVPGVYGAGDCVLYDGKVQLIAGAYQDATNAVNCAKLYIEPDAGKTALVSSHNDILDERNKKYLYEEKI</sequence>
<dbReference type="GO" id="GO:0050660">
    <property type="term" value="F:flavin adenine dinucleotide binding"/>
    <property type="evidence" value="ECO:0007669"/>
    <property type="project" value="UniProtKB-UniRule"/>
</dbReference>
<dbReference type="InterPro" id="IPR022890">
    <property type="entry name" value="Fd--NADP_Rdtase_type_2"/>
</dbReference>
<keyword evidence="5 6" id="KW-0560">Oxidoreductase</keyword>
<comment type="cofactor">
    <cofactor evidence="6">
        <name>FAD</name>
        <dbReference type="ChEBI" id="CHEBI:57692"/>
    </cofactor>
    <text evidence="6">Binds 1 FAD per subunit.</text>
</comment>
<dbReference type="EMBL" id="LIUT01000001">
    <property type="protein sequence ID" value="KOR89258.1"/>
    <property type="molecule type" value="Genomic_DNA"/>
</dbReference>
<evidence type="ECO:0000313" key="10">
    <source>
        <dbReference type="Proteomes" id="UP000036932"/>
    </source>
</evidence>
<comment type="similarity">
    <text evidence="6">Belongs to the ferredoxin--NADP reductase type 2 family.</text>
</comment>
<dbReference type="Gene3D" id="3.50.50.60">
    <property type="entry name" value="FAD/NAD(P)-binding domain"/>
    <property type="match status" value="2"/>
</dbReference>
<dbReference type="InterPro" id="IPR023753">
    <property type="entry name" value="FAD/NAD-binding_dom"/>
</dbReference>
<dbReference type="HAMAP" id="MF_01685">
    <property type="entry name" value="FENR2"/>
    <property type="match status" value="1"/>
</dbReference>
<dbReference type="PRINTS" id="PR00469">
    <property type="entry name" value="PNDRDTASEII"/>
</dbReference>
<feature type="binding site" evidence="6">
    <location>
        <position position="292"/>
    </location>
    <ligand>
        <name>FAD</name>
        <dbReference type="ChEBI" id="CHEBI:57692"/>
    </ligand>
</feature>
<evidence type="ECO:0000256" key="4">
    <source>
        <dbReference type="ARBA" id="ARBA00022857"/>
    </source>
</evidence>
<comment type="catalytic activity">
    <reaction evidence="6">
        <text>2 reduced [2Fe-2S]-[ferredoxin] + NADP(+) + H(+) = 2 oxidized [2Fe-2S]-[ferredoxin] + NADPH</text>
        <dbReference type="Rhea" id="RHEA:20125"/>
        <dbReference type="Rhea" id="RHEA-COMP:10000"/>
        <dbReference type="Rhea" id="RHEA-COMP:10001"/>
        <dbReference type="ChEBI" id="CHEBI:15378"/>
        <dbReference type="ChEBI" id="CHEBI:33737"/>
        <dbReference type="ChEBI" id="CHEBI:33738"/>
        <dbReference type="ChEBI" id="CHEBI:57783"/>
        <dbReference type="ChEBI" id="CHEBI:58349"/>
        <dbReference type="EC" id="1.18.1.2"/>
    </reaction>
</comment>
<dbReference type="RefSeq" id="WP_054402306.1">
    <property type="nucleotide sequence ID" value="NZ_LIUT01000001.1"/>
</dbReference>
<dbReference type="EC" id="1.18.1.2" evidence="6"/>
<proteinExistence type="inferred from homology"/>
<dbReference type="PATRIC" id="fig|1705565.3.peg.3744"/>
<dbReference type="AlphaFoldDB" id="A0A0M1P446"/>
<reference evidence="10" key="1">
    <citation type="submission" date="2015-08" db="EMBL/GenBank/DDBJ databases">
        <title>Genome sequencing project for genomic taxonomy and phylogenomics of Bacillus-like bacteria.</title>
        <authorList>
            <person name="Liu B."/>
            <person name="Wang J."/>
            <person name="Zhu Y."/>
            <person name="Liu G."/>
            <person name="Chen Q."/>
            <person name="Chen Z."/>
            <person name="Lan J."/>
            <person name="Che J."/>
            <person name="Ge C."/>
            <person name="Shi H."/>
            <person name="Pan Z."/>
            <person name="Liu X."/>
        </authorList>
    </citation>
    <scope>NUCLEOTIDE SEQUENCE [LARGE SCALE GENOMIC DNA]</scope>
    <source>
        <strain evidence="10">FJAT-22460</strain>
    </source>
</reference>
<comment type="caution">
    <text evidence="6">Lacks conserved residue(s) required for the propagation of feature annotation.</text>
</comment>
<keyword evidence="7" id="KW-0472">Membrane</keyword>
<feature type="binding site" evidence="6">
    <location>
        <position position="50"/>
    </location>
    <ligand>
        <name>FAD</name>
        <dbReference type="ChEBI" id="CHEBI:57692"/>
    </ligand>
</feature>
<dbReference type="PANTHER" id="PTHR48105">
    <property type="entry name" value="THIOREDOXIN REDUCTASE 1-RELATED-RELATED"/>
    <property type="match status" value="1"/>
</dbReference>
<dbReference type="Proteomes" id="UP000036932">
    <property type="component" value="Unassembled WGS sequence"/>
</dbReference>
<feature type="transmembrane region" description="Helical" evidence="7">
    <location>
        <begin position="12"/>
        <end position="29"/>
    </location>
</feature>
<dbReference type="GO" id="GO:0050661">
    <property type="term" value="F:NADP binding"/>
    <property type="evidence" value="ECO:0007669"/>
    <property type="project" value="UniProtKB-UniRule"/>
</dbReference>
<accession>A0A0M1P446</accession>
<keyword evidence="3 6" id="KW-0274">FAD</keyword>
<evidence type="ECO:0000313" key="9">
    <source>
        <dbReference type="EMBL" id="KOR89258.1"/>
    </source>
</evidence>
<feature type="binding site" evidence="6">
    <location>
        <position position="90"/>
    </location>
    <ligand>
        <name>FAD</name>
        <dbReference type="ChEBI" id="CHEBI:57692"/>
    </ligand>
</feature>
<feature type="binding site" evidence="6">
    <location>
        <position position="38"/>
    </location>
    <ligand>
        <name>FAD</name>
        <dbReference type="ChEBI" id="CHEBI:57692"/>
    </ligand>
</feature>
<organism evidence="9 10">
    <name type="scientific">Paenibacillus solani</name>
    <dbReference type="NCBI Taxonomy" id="1705565"/>
    <lineage>
        <taxon>Bacteria</taxon>
        <taxon>Bacillati</taxon>
        <taxon>Bacillota</taxon>
        <taxon>Bacilli</taxon>
        <taxon>Bacillales</taxon>
        <taxon>Paenibacillaceae</taxon>
        <taxon>Paenibacillus</taxon>
    </lineage>
</organism>
<dbReference type="PRINTS" id="PR00368">
    <property type="entry name" value="FADPNR"/>
</dbReference>
<evidence type="ECO:0000259" key="8">
    <source>
        <dbReference type="Pfam" id="PF07992"/>
    </source>
</evidence>
<keyword evidence="2 6" id="KW-0285">Flavoprotein</keyword>
<evidence type="ECO:0000256" key="3">
    <source>
        <dbReference type="ARBA" id="ARBA00022827"/>
    </source>
</evidence>
<keyword evidence="10" id="KW-1185">Reference proteome</keyword>
<feature type="binding site" evidence="6">
    <location>
        <position position="333"/>
    </location>
    <ligand>
        <name>FAD</name>
        <dbReference type="ChEBI" id="CHEBI:57692"/>
    </ligand>
</feature>
<keyword evidence="7" id="KW-1133">Transmembrane helix</keyword>
<dbReference type="InterPro" id="IPR050097">
    <property type="entry name" value="Ferredoxin-NADP_redctase_2"/>
</dbReference>
<dbReference type="Pfam" id="PF07992">
    <property type="entry name" value="Pyr_redox_2"/>
    <property type="match status" value="1"/>
</dbReference>
<evidence type="ECO:0000256" key="5">
    <source>
        <dbReference type="ARBA" id="ARBA00023002"/>
    </source>
</evidence>
<comment type="caution">
    <text evidence="9">The sequence shown here is derived from an EMBL/GenBank/DDBJ whole genome shotgun (WGS) entry which is preliminary data.</text>
</comment>
<keyword evidence="4 6" id="KW-0521">NADP</keyword>
<feature type="binding site" evidence="6">
    <location>
        <position position="46"/>
    </location>
    <ligand>
        <name>FAD</name>
        <dbReference type="ChEBI" id="CHEBI:57692"/>
    </ligand>
</feature>
<evidence type="ECO:0000256" key="1">
    <source>
        <dbReference type="ARBA" id="ARBA00011738"/>
    </source>
</evidence>
<dbReference type="GO" id="GO:0004324">
    <property type="term" value="F:ferredoxin-NADP+ reductase activity"/>
    <property type="evidence" value="ECO:0007669"/>
    <property type="project" value="UniProtKB-UniRule"/>
</dbReference>
<evidence type="ECO:0000256" key="2">
    <source>
        <dbReference type="ARBA" id="ARBA00022630"/>
    </source>
</evidence>
<evidence type="ECO:0000256" key="6">
    <source>
        <dbReference type="HAMAP-Rule" id="MF_01685"/>
    </source>
</evidence>
<feature type="domain" description="FAD/NAD(P)-binding" evidence="8">
    <location>
        <begin position="9"/>
        <end position="310"/>
    </location>
</feature>
<dbReference type="InterPro" id="IPR036188">
    <property type="entry name" value="FAD/NAD-bd_sf"/>
</dbReference>
<keyword evidence="7" id="KW-0812">Transmembrane</keyword>
<protein>
    <recommendedName>
        <fullName evidence="6">Ferredoxin--NADP reductase</fullName>
        <shortName evidence="6">FNR</shortName>
        <shortName evidence="6">Fd-NADP(+) reductase</shortName>
        <ecNumber evidence="6">1.18.1.2</ecNumber>
    </recommendedName>
</protein>
<dbReference type="OrthoDB" id="9806179at2"/>
<gene>
    <name evidence="9" type="ORF">AM231_08895</name>
</gene>
<comment type="subunit">
    <text evidence="1 6">Homodimer.</text>
</comment>
<evidence type="ECO:0000256" key="7">
    <source>
        <dbReference type="SAM" id="Phobius"/>
    </source>
</evidence>